<evidence type="ECO:0000313" key="6">
    <source>
        <dbReference type="Proteomes" id="UP001597391"/>
    </source>
</evidence>
<dbReference type="SUPFAM" id="SSF102705">
    <property type="entry name" value="NIF3 (NGG1p interacting factor 3)-like"/>
    <property type="match status" value="1"/>
</dbReference>
<sequence>MTASVPESSSSNKTATLAQVIAHLNELYPPRLAEEWDKVGLSVGDVGTPVRKIYFALDAVTETITEALDWGADLMFTHHPFLFSPLDAVATTTDRGHNVHRLIRGDCAVFSAHTNGDAARGGVNDVLALALGVRGTTPIVPLIDDDTLGLGRVGDLPAPVTLREFAEDVARALPETAQGVRVAGDPTKEISRVAVLGGSGGSMLNEAVKTGADVYVTSDLKHHDLVDFLEAQRNAHVIAGASREEVDERTMAVVDVAHFASESPWLATAARAVQGVLAGAGFEVDVMVSDLSTDPWTFAQ</sequence>
<comment type="similarity">
    <text evidence="1">Belongs to the GTP cyclohydrolase I type 2/NIF3 family.</text>
</comment>
<organism evidence="5 6">
    <name type="scientific">Populibacterium corticicola</name>
    <dbReference type="NCBI Taxonomy" id="1812826"/>
    <lineage>
        <taxon>Bacteria</taxon>
        <taxon>Bacillati</taxon>
        <taxon>Actinomycetota</taxon>
        <taxon>Actinomycetes</taxon>
        <taxon>Micrococcales</taxon>
        <taxon>Jonesiaceae</taxon>
        <taxon>Populibacterium</taxon>
    </lineage>
</organism>
<keyword evidence="4" id="KW-0479">Metal-binding</keyword>
<dbReference type="Pfam" id="PF01784">
    <property type="entry name" value="DUF34_NIF3"/>
    <property type="match status" value="1"/>
</dbReference>
<comment type="subunit">
    <text evidence="2">Homohexamer.</text>
</comment>
<comment type="caution">
    <text evidence="5">The sequence shown here is derived from an EMBL/GenBank/DDBJ whole genome shotgun (WGS) entry which is preliminary data.</text>
</comment>
<evidence type="ECO:0000313" key="5">
    <source>
        <dbReference type="EMBL" id="MFD2839225.1"/>
    </source>
</evidence>
<evidence type="ECO:0000256" key="2">
    <source>
        <dbReference type="ARBA" id="ARBA00011643"/>
    </source>
</evidence>
<evidence type="ECO:0000256" key="1">
    <source>
        <dbReference type="ARBA" id="ARBA00006964"/>
    </source>
</evidence>
<proteinExistence type="inferred from homology"/>
<reference evidence="6" key="1">
    <citation type="journal article" date="2019" name="Int. J. Syst. Evol. Microbiol.">
        <title>The Global Catalogue of Microorganisms (GCM) 10K type strain sequencing project: providing services to taxonomists for standard genome sequencing and annotation.</title>
        <authorList>
            <consortium name="The Broad Institute Genomics Platform"/>
            <consortium name="The Broad Institute Genome Sequencing Center for Infectious Disease"/>
            <person name="Wu L."/>
            <person name="Ma J."/>
        </authorList>
    </citation>
    <scope>NUCLEOTIDE SEQUENCE [LARGE SCALE GENOMIC DNA]</scope>
    <source>
        <strain evidence="6">KCTC 33576</strain>
    </source>
</reference>
<dbReference type="Gene3D" id="3.40.1390.30">
    <property type="entry name" value="NIF3 (NGG1p interacting factor 3)-like"/>
    <property type="match status" value="2"/>
</dbReference>
<evidence type="ECO:0000256" key="3">
    <source>
        <dbReference type="ARBA" id="ARBA00022112"/>
    </source>
</evidence>
<dbReference type="InterPro" id="IPR002678">
    <property type="entry name" value="DUF34/NIF3"/>
</dbReference>
<dbReference type="Proteomes" id="UP001597391">
    <property type="component" value="Unassembled WGS sequence"/>
</dbReference>
<dbReference type="PANTHER" id="PTHR13799">
    <property type="entry name" value="NGG1 INTERACTING FACTOR 3"/>
    <property type="match status" value="1"/>
</dbReference>
<dbReference type="NCBIfam" id="TIGR00486">
    <property type="entry name" value="YbgI_SA1388"/>
    <property type="match status" value="1"/>
</dbReference>
<name>A0ABW5X9U9_9MICO</name>
<protein>
    <recommendedName>
        <fullName evidence="3">GTP cyclohydrolase 1 type 2 homolog</fullName>
    </recommendedName>
</protein>
<dbReference type="PANTHER" id="PTHR13799:SF14">
    <property type="entry name" value="GTP CYCLOHYDROLASE 1 TYPE 2 HOMOLOG"/>
    <property type="match status" value="1"/>
</dbReference>
<dbReference type="InterPro" id="IPR036069">
    <property type="entry name" value="DUF34/NIF3_sf"/>
</dbReference>
<gene>
    <name evidence="5" type="ORF">ACFSYH_01405</name>
</gene>
<dbReference type="RefSeq" id="WP_377464664.1">
    <property type="nucleotide sequence ID" value="NZ_JBHUOP010000001.1"/>
</dbReference>
<evidence type="ECO:0000256" key="4">
    <source>
        <dbReference type="ARBA" id="ARBA00022723"/>
    </source>
</evidence>
<keyword evidence="6" id="KW-1185">Reference proteome</keyword>
<accession>A0ABW5X9U9</accession>
<dbReference type="EMBL" id="JBHUOP010000001">
    <property type="protein sequence ID" value="MFD2839225.1"/>
    <property type="molecule type" value="Genomic_DNA"/>
</dbReference>